<protein>
    <submittedName>
        <fullName evidence="1">Uncharacterized protein</fullName>
    </submittedName>
</protein>
<proteinExistence type="predicted"/>
<dbReference type="Proteomes" id="UP001165576">
    <property type="component" value="Unassembled WGS sequence"/>
</dbReference>
<keyword evidence="2" id="KW-1185">Reference proteome</keyword>
<gene>
    <name evidence="1" type="ORF">NQF86_01575</name>
</gene>
<reference evidence="1" key="1">
    <citation type="submission" date="2022-07" db="EMBL/GenBank/DDBJ databases">
        <title>Bombella genomes.</title>
        <authorList>
            <person name="Harer L."/>
            <person name="Styblova S."/>
            <person name="Ehrmann M."/>
        </authorList>
    </citation>
    <scope>NUCLEOTIDE SEQUENCE</scope>
    <source>
        <strain evidence="1">TMW 2.2543</strain>
    </source>
</reference>
<name>A0ABT3WE37_9PROT</name>
<dbReference type="EMBL" id="JANIDY010000001">
    <property type="protein sequence ID" value="MCX5617365.1"/>
    <property type="molecule type" value="Genomic_DNA"/>
</dbReference>
<comment type="caution">
    <text evidence="1">The sequence shown here is derived from an EMBL/GenBank/DDBJ whole genome shotgun (WGS) entry which is preliminary data.</text>
</comment>
<accession>A0ABT3WE37</accession>
<organism evidence="1 2">
    <name type="scientific">Bombella pluederhausensis</name>
    <dbReference type="NCBI Taxonomy" id="2967336"/>
    <lineage>
        <taxon>Bacteria</taxon>
        <taxon>Pseudomonadati</taxon>
        <taxon>Pseudomonadota</taxon>
        <taxon>Alphaproteobacteria</taxon>
        <taxon>Acetobacterales</taxon>
        <taxon>Acetobacteraceae</taxon>
        <taxon>Bombella</taxon>
    </lineage>
</organism>
<sequence>MKLSAFASPACKGQSTVTNKAHMPILAERGDFFFSTLTSGISREIPLVGGMG</sequence>
<evidence type="ECO:0000313" key="1">
    <source>
        <dbReference type="EMBL" id="MCX5617365.1"/>
    </source>
</evidence>
<evidence type="ECO:0000313" key="2">
    <source>
        <dbReference type="Proteomes" id="UP001165576"/>
    </source>
</evidence>
<dbReference type="RefSeq" id="WP_266115861.1">
    <property type="nucleotide sequence ID" value="NZ_JANIDY010000001.1"/>
</dbReference>